<evidence type="ECO:0000313" key="2">
    <source>
        <dbReference type="EMBL" id="PWJ89003.1"/>
    </source>
</evidence>
<feature type="transmembrane region" description="Helical" evidence="1">
    <location>
        <begin position="149"/>
        <end position="171"/>
    </location>
</feature>
<accession>A0AA45C5F5</accession>
<feature type="transmembrane region" description="Helical" evidence="1">
    <location>
        <begin position="82"/>
        <end position="105"/>
    </location>
</feature>
<dbReference type="EMBL" id="QGGI01000016">
    <property type="protein sequence ID" value="PWJ89003.1"/>
    <property type="molecule type" value="Genomic_DNA"/>
</dbReference>
<dbReference type="AlphaFoldDB" id="A0AA45C5F5"/>
<evidence type="ECO:0000256" key="1">
    <source>
        <dbReference type="SAM" id="Phobius"/>
    </source>
</evidence>
<name>A0AA45C5F5_9BACT</name>
<evidence type="ECO:0000313" key="3">
    <source>
        <dbReference type="Proteomes" id="UP000245921"/>
    </source>
</evidence>
<organism evidence="2 3">
    <name type="scientific">Oceanotoga teriensis</name>
    <dbReference type="NCBI Taxonomy" id="515440"/>
    <lineage>
        <taxon>Bacteria</taxon>
        <taxon>Thermotogati</taxon>
        <taxon>Thermotogota</taxon>
        <taxon>Thermotogae</taxon>
        <taxon>Petrotogales</taxon>
        <taxon>Petrotogaceae</taxon>
        <taxon>Oceanotoga</taxon>
    </lineage>
</organism>
<feature type="transmembrane region" description="Helical" evidence="1">
    <location>
        <begin position="120"/>
        <end position="142"/>
    </location>
</feature>
<feature type="transmembrane region" description="Helical" evidence="1">
    <location>
        <begin position="7"/>
        <end position="30"/>
    </location>
</feature>
<dbReference type="InterPro" id="IPR009339">
    <property type="entry name" value="DUF998"/>
</dbReference>
<keyword evidence="1" id="KW-0812">Transmembrane</keyword>
<proteinExistence type="predicted"/>
<keyword evidence="3" id="KW-1185">Reference proteome</keyword>
<feature type="transmembrane region" description="Helical" evidence="1">
    <location>
        <begin position="191"/>
        <end position="209"/>
    </location>
</feature>
<sequence>MENNFNIFYIALLVGTIGDLLIPFIIAPFYKGYNHLKMVMSLLGNSNFNYHYIYNIWLIIAGCFIFIGGFKLYFDVLHISNVLSLILFIFISIFAVGACILSGIFSVEESKDLSSLSSKIHGFGSVFGFLSLLFTPLILGLLSFKDSNLINGFIFIFCFILAFIFFVLFIMSDKPKFKSSIISYEGLWQRLSLLFMYFPIIIFSFEKIFD</sequence>
<dbReference type="RefSeq" id="WP_109605608.1">
    <property type="nucleotide sequence ID" value="NZ_QGGI01000016.1"/>
</dbReference>
<dbReference type="Proteomes" id="UP000245921">
    <property type="component" value="Unassembled WGS sequence"/>
</dbReference>
<protein>
    <submittedName>
        <fullName evidence="2">Uncharacterized protein DUF998</fullName>
    </submittedName>
</protein>
<keyword evidence="1" id="KW-1133">Transmembrane helix</keyword>
<keyword evidence="1" id="KW-0472">Membrane</keyword>
<feature type="transmembrane region" description="Helical" evidence="1">
    <location>
        <begin position="50"/>
        <end position="70"/>
    </location>
</feature>
<comment type="caution">
    <text evidence="2">The sequence shown here is derived from an EMBL/GenBank/DDBJ whole genome shotgun (WGS) entry which is preliminary data.</text>
</comment>
<gene>
    <name evidence="2" type="ORF">C7380_11616</name>
</gene>
<reference evidence="2 3" key="1">
    <citation type="submission" date="2018-05" db="EMBL/GenBank/DDBJ databases">
        <title>Genomic Encyclopedia of Type Strains, Phase IV (KMG-IV): sequencing the most valuable type-strain genomes for metagenomic binning, comparative biology and taxonomic classification.</title>
        <authorList>
            <person name="Goeker M."/>
        </authorList>
    </citation>
    <scope>NUCLEOTIDE SEQUENCE [LARGE SCALE GENOMIC DNA]</scope>
    <source>
        <strain evidence="2 3">DSM 24906</strain>
    </source>
</reference>
<dbReference type="Pfam" id="PF06197">
    <property type="entry name" value="DUF998"/>
    <property type="match status" value="1"/>
</dbReference>